<dbReference type="Proteomes" id="UP000461880">
    <property type="component" value="Unassembled WGS sequence"/>
</dbReference>
<dbReference type="CDD" id="cd03278">
    <property type="entry name" value="ABC_SMC_barmotin"/>
    <property type="match status" value="1"/>
</dbReference>
<sequence>MFLKRIEMQGFKSFADRTVITFEHPITGIVGPNGCGKSNITDAVRWVLGEQSARSMRGEKMNDVIFSGSADRKMLNMAEVTLVFGNENHILNSDQQELEVTRRLYRDSGDAEYLINRNKVRLRDVVDLFMDTGLGKDSLSIISQGNVIRFAEEKPAERRGIFEEAAGVAKYKKRKLESLSRLERTKENLDRCQDILAELEKQVSPLRRQARKAEIYREKKKRLEEIEITVLVQDIDELNAQVEDAKKTLFDIESRSAISQTQIQVSETQIAEQKKETSRLDREISALQEELMKVVDAITSLEARKTEMDERRKYIIETGSREEKAKETRDLLASAKQEYEDRKQRLDAISREMQLDSEKLRQLAQNTFDRKSEYEQAMGMLRSLQSQQAYLENMLKDPFSSMRQAGTKAVMDNRNALHGILGVVGQEIHANAGYENAISEALGGAMYNIVTADEQAARDAIRFLKRNSSGRATFLPLNVLNPRYLSEEAKVICSSTKGYLGTASQFVTCDPKFQPIVNALLNNVLVVDSMETGNELSALTRRQYNIVTTDGEIIHRGGSMTGGRLKHNTTPITIQREAADIRQKIDSQTARAELARKAAEKSESDQKAVTERLQANRVKAASLEPVVDAKQAKYEKLKNDLALLEPQAAADQQPGEEQQDDTVTRLNQAYSRRDEITSEIRTKREQRQTLNAEIERRDQQLKQMRKDQERFTASANAIKVDQGRIETKIENSLQRLASEYQLTYEFAKTKVSDTKVENAREEVLQLRSDIEHLGNVNMEAPEQFQEVNDRYEFLKKQIEELTQSRDKILAAIDEMDTVMTKQFQETFDAVNKAFNEIFRGLYGGGKAKLVLEDPSDILNTGIDIDAQPPGKAVQNNMLFSGGEKALIALCVLFAILKVKPVPLVILDEVEAALDQSNVERFAQYLHNYTDQTQFIVVTHRPGTMENCDLLYGVTMQHQGVSQMLKVELKEAVDFADQNKEETK</sequence>
<dbReference type="SMART" id="SM00968">
    <property type="entry name" value="SMC_hinge"/>
    <property type="match status" value="1"/>
</dbReference>
<dbReference type="Gene3D" id="1.20.1060.20">
    <property type="match status" value="1"/>
</dbReference>
<evidence type="ECO:0000256" key="7">
    <source>
        <dbReference type="HAMAP-Rule" id="MF_01894"/>
    </source>
</evidence>
<keyword evidence="3 7" id="KW-0547">Nucleotide-binding</keyword>
<evidence type="ECO:0000259" key="9">
    <source>
        <dbReference type="SMART" id="SM00968"/>
    </source>
</evidence>
<dbReference type="GO" id="GO:0005524">
    <property type="term" value="F:ATP binding"/>
    <property type="evidence" value="ECO:0007669"/>
    <property type="project" value="UniProtKB-UniRule"/>
</dbReference>
<feature type="region of interest" description="Disordered" evidence="8">
    <location>
        <begin position="648"/>
        <end position="669"/>
    </location>
</feature>
<comment type="subunit">
    <text evidence="7">Homodimer.</text>
</comment>
<feature type="coiled-coil region" evidence="7">
    <location>
        <begin position="182"/>
        <end position="366"/>
    </location>
</feature>
<keyword evidence="2 7" id="KW-0963">Cytoplasm</keyword>
<name>A0A7X2NQ09_9FIRM</name>
<comment type="function">
    <text evidence="7">Required for chromosome condensation and partitioning.</text>
</comment>
<evidence type="ECO:0000256" key="6">
    <source>
        <dbReference type="ARBA" id="ARBA00023125"/>
    </source>
</evidence>
<organism evidence="10 11">
    <name type="scientific">Stecheria intestinalis</name>
    <dbReference type="NCBI Taxonomy" id="2606630"/>
    <lineage>
        <taxon>Bacteria</taxon>
        <taxon>Bacillati</taxon>
        <taxon>Bacillota</taxon>
        <taxon>Erysipelotrichia</taxon>
        <taxon>Erysipelotrichales</taxon>
        <taxon>Erysipelotrichaceae</taxon>
        <taxon>Stecheria</taxon>
    </lineage>
</organism>
<keyword evidence="4 7" id="KW-0067">ATP-binding</keyword>
<feature type="coiled-coil region" evidence="7">
    <location>
        <begin position="673"/>
        <end position="707"/>
    </location>
</feature>
<dbReference type="RefSeq" id="WP_154502253.1">
    <property type="nucleotide sequence ID" value="NZ_VUMN01000001.1"/>
</dbReference>
<feature type="coiled-coil region" evidence="7">
    <location>
        <begin position="756"/>
        <end position="811"/>
    </location>
</feature>
<evidence type="ECO:0000313" key="11">
    <source>
        <dbReference type="Proteomes" id="UP000461880"/>
    </source>
</evidence>
<keyword evidence="6 7" id="KW-0238">DNA-binding</keyword>
<evidence type="ECO:0000256" key="8">
    <source>
        <dbReference type="SAM" id="MobiDB-lite"/>
    </source>
</evidence>
<feature type="domain" description="SMC hinge" evidence="9">
    <location>
        <begin position="418"/>
        <end position="537"/>
    </location>
</feature>
<dbReference type="GO" id="GO:0005694">
    <property type="term" value="C:chromosome"/>
    <property type="evidence" value="ECO:0007669"/>
    <property type="project" value="InterPro"/>
</dbReference>
<dbReference type="FunFam" id="3.40.50.300:FF:000901">
    <property type="entry name" value="Chromosome partition protein Smc"/>
    <property type="match status" value="1"/>
</dbReference>
<evidence type="ECO:0000256" key="4">
    <source>
        <dbReference type="ARBA" id="ARBA00022840"/>
    </source>
</evidence>
<dbReference type="GO" id="GO:0007059">
    <property type="term" value="P:chromosome segregation"/>
    <property type="evidence" value="ECO:0007669"/>
    <property type="project" value="UniProtKB-UniRule"/>
</dbReference>
<dbReference type="Pfam" id="PF06470">
    <property type="entry name" value="SMC_hinge"/>
    <property type="match status" value="1"/>
</dbReference>
<dbReference type="InterPro" id="IPR036277">
    <property type="entry name" value="SMC_hinge_sf"/>
</dbReference>
<comment type="domain">
    <text evidence="7">Contains large globular domains required for ATP hydrolysis at each terminus and a third globular domain forming a flexible hinge near the middle of the molecule. These domains are separated by coiled-coil structures.</text>
</comment>
<dbReference type="GO" id="GO:0005737">
    <property type="term" value="C:cytoplasm"/>
    <property type="evidence" value="ECO:0007669"/>
    <property type="project" value="UniProtKB-SubCell"/>
</dbReference>
<dbReference type="GO" id="GO:0007062">
    <property type="term" value="P:sister chromatid cohesion"/>
    <property type="evidence" value="ECO:0007669"/>
    <property type="project" value="InterPro"/>
</dbReference>
<dbReference type="SUPFAM" id="SSF52540">
    <property type="entry name" value="P-loop containing nucleoside triphosphate hydrolases"/>
    <property type="match status" value="1"/>
</dbReference>
<dbReference type="GO" id="GO:0006260">
    <property type="term" value="P:DNA replication"/>
    <property type="evidence" value="ECO:0007669"/>
    <property type="project" value="UniProtKB-UniRule"/>
</dbReference>
<accession>A0A7X2NQ09</accession>
<dbReference type="Gene3D" id="3.40.50.300">
    <property type="entry name" value="P-loop containing nucleotide triphosphate hydrolases"/>
    <property type="match status" value="2"/>
</dbReference>
<comment type="similarity">
    <text evidence="7">Belongs to the SMC family.</text>
</comment>
<dbReference type="GO" id="GO:0003677">
    <property type="term" value="F:DNA binding"/>
    <property type="evidence" value="ECO:0007669"/>
    <property type="project" value="UniProtKB-UniRule"/>
</dbReference>
<dbReference type="GO" id="GO:0016887">
    <property type="term" value="F:ATP hydrolysis activity"/>
    <property type="evidence" value="ECO:0007669"/>
    <property type="project" value="InterPro"/>
</dbReference>
<gene>
    <name evidence="7" type="primary">smc</name>
    <name evidence="10" type="ORF">FYJ51_01020</name>
</gene>
<dbReference type="Pfam" id="PF02463">
    <property type="entry name" value="SMC_N"/>
    <property type="match status" value="1"/>
</dbReference>
<dbReference type="InterPro" id="IPR003395">
    <property type="entry name" value="RecF/RecN/SMC_N"/>
</dbReference>
<dbReference type="PANTHER" id="PTHR43977">
    <property type="entry name" value="STRUCTURAL MAINTENANCE OF CHROMOSOMES PROTEIN 3"/>
    <property type="match status" value="1"/>
</dbReference>
<dbReference type="Gene3D" id="3.30.70.1620">
    <property type="match status" value="1"/>
</dbReference>
<evidence type="ECO:0000256" key="2">
    <source>
        <dbReference type="ARBA" id="ARBA00022490"/>
    </source>
</evidence>
<dbReference type="InterPro" id="IPR011890">
    <property type="entry name" value="SMC_prok"/>
</dbReference>
<reference evidence="10 11" key="1">
    <citation type="submission" date="2019-08" db="EMBL/GenBank/DDBJ databases">
        <title>In-depth cultivation of the pig gut microbiome towards novel bacterial diversity and tailored functional studies.</title>
        <authorList>
            <person name="Wylensek D."/>
            <person name="Hitch T.C.A."/>
            <person name="Clavel T."/>
        </authorList>
    </citation>
    <scope>NUCLEOTIDE SEQUENCE [LARGE SCALE GENOMIC DNA]</scope>
    <source>
        <strain evidence="10 11">Oil+RF-744-GAM-WT-6</strain>
    </source>
</reference>
<dbReference type="SUPFAM" id="SSF75553">
    <property type="entry name" value="Smc hinge domain"/>
    <property type="match status" value="1"/>
</dbReference>
<dbReference type="EMBL" id="VUMN01000001">
    <property type="protein sequence ID" value="MSS57494.1"/>
    <property type="molecule type" value="Genomic_DNA"/>
</dbReference>
<dbReference type="HAMAP" id="MF_01894">
    <property type="entry name" value="Smc_prok"/>
    <property type="match status" value="1"/>
</dbReference>
<feature type="binding site" evidence="7">
    <location>
        <begin position="32"/>
        <end position="39"/>
    </location>
    <ligand>
        <name>ATP</name>
        <dbReference type="ChEBI" id="CHEBI:30616"/>
    </ligand>
</feature>
<dbReference type="AlphaFoldDB" id="A0A7X2NQ09"/>
<dbReference type="InterPro" id="IPR010935">
    <property type="entry name" value="SMC_hinge"/>
</dbReference>
<dbReference type="InterPro" id="IPR024704">
    <property type="entry name" value="SMC"/>
</dbReference>
<proteinExistence type="inferred from homology"/>
<comment type="caution">
    <text evidence="10">The sequence shown here is derived from an EMBL/GenBank/DDBJ whole genome shotgun (WGS) entry which is preliminary data.</text>
</comment>
<evidence type="ECO:0000256" key="1">
    <source>
        <dbReference type="ARBA" id="ARBA00004496"/>
    </source>
</evidence>
<dbReference type="InterPro" id="IPR027417">
    <property type="entry name" value="P-loop_NTPase"/>
</dbReference>
<keyword evidence="11" id="KW-1185">Reference proteome</keyword>
<evidence type="ECO:0000256" key="3">
    <source>
        <dbReference type="ARBA" id="ARBA00022741"/>
    </source>
</evidence>
<comment type="subcellular location">
    <subcellularLocation>
        <location evidence="1 7">Cytoplasm</location>
    </subcellularLocation>
</comment>
<keyword evidence="5 7" id="KW-0175">Coiled coil</keyword>
<dbReference type="GO" id="GO:0030261">
    <property type="term" value="P:chromosome condensation"/>
    <property type="evidence" value="ECO:0007669"/>
    <property type="project" value="InterPro"/>
</dbReference>
<evidence type="ECO:0000256" key="5">
    <source>
        <dbReference type="ARBA" id="ARBA00023054"/>
    </source>
</evidence>
<evidence type="ECO:0000313" key="10">
    <source>
        <dbReference type="EMBL" id="MSS57494.1"/>
    </source>
</evidence>
<dbReference type="PIRSF" id="PIRSF005719">
    <property type="entry name" value="SMC"/>
    <property type="match status" value="1"/>
</dbReference>
<protein>
    <recommendedName>
        <fullName evidence="7">Chromosome partition protein Smc</fullName>
    </recommendedName>
</protein>